<dbReference type="InterPro" id="IPR011197">
    <property type="entry name" value="UCP012318"/>
</dbReference>
<dbReference type="Proteomes" id="UP001161405">
    <property type="component" value="Unassembled WGS sequence"/>
</dbReference>
<dbReference type="EMBL" id="BSNI01000002">
    <property type="protein sequence ID" value="GLQ18561.1"/>
    <property type="molecule type" value="Genomic_DNA"/>
</dbReference>
<dbReference type="PANTHER" id="PTHR42782">
    <property type="entry name" value="SI:CH73-314G15.3"/>
    <property type="match status" value="1"/>
</dbReference>
<gene>
    <name evidence="1" type="ORF">GCM10007879_28100</name>
</gene>
<dbReference type="RefSeq" id="WP_284365576.1">
    <property type="nucleotide sequence ID" value="NZ_BSNI01000002.1"/>
</dbReference>
<dbReference type="InterPro" id="IPR009078">
    <property type="entry name" value="Ferritin-like_SF"/>
</dbReference>
<protein>
    <submittedName>
        <fullName evidence="1">Rhamnosyltransferase</fullName>
    </submittedName>
</protein>
<dbReference type="PANTHER" id="PTHR42782:SF2">
    <property type="entry name" value="3-OXOACYL-[ACYL-CARRIER-PROTEIN] SYNTHASE-LIKE PROTEIN"/>
    <property type="match status" value="1"/>
</dbReference>
<reference evidence="1" key="2">
    <citation type="submission" date="2023-01" db="EMBL/GenBank/DDBJ databases">
        <title>Draft genome sequence of Maritalea porphyrae strain NBRC 107169.</title>
        <authorList>
            <person name="Sun Q."/>
            <person name="Mori K."/>
        </authorList>
    </citation>
    <scope>NUCLEOTIDE SEQUENCE</scope>
    <source>
        <strain evidence="1">NBRC 107169</strain>
    </source>
</reference>
<reference evidence="1" key="1">
    <citation type="journal article" date="2014" name="Int. J. Syst. Evol. Microbiol.">
        <title>Complete genome of a new Firmicutes species belonging to the dominant human colonic microbiota ('Ruminococcus bicirculans') reveals two chromosomes and a selective capacity to utilize plant glucans.</title>
        <authorList>
            <consortium name="NISC Comparative Sequencing Program"/>
            <person name="Wegmann U."/>
            <person name="Louis P."/>
            <person name="Goesmann A."/>
            <person name="Henrissat B."/>
            <person name="Duncan S.H."/>
            <person name="Flint H.J."/>
        </authorList>
    </citation>
    <scope>NUCLEOTIDE SEQUENCE</scope>
    <source>
        <strain evidence="1">NBRC 107169</strain>
    </source>
</reference>
<evidence type="ECO:0000313" key="1">
    <source>
        <dbReference type="EMBL" id="GLQ18561.1"/>
    </source>
</evidence>
<dbReference type="CDD" id="cd00657">
    <property type="entry name" value="Ferritin_like"/>
    <property type="match status" value="1"/>
</dbReference>
<dbReference type="SUPFAM" id="SSF47240">
    <property type="entry name" value="Ferritin-like"/>
    <property type="match status" value="1"/>
</dbReference>
<dbReference type="Pfam" id="PF04305">
    <property type="entry name" value="DUF455"/>
    <property type="match status" value="1"/>
</dbReference>
<keyword evidence="2" id="KW-1185">Reference proteome</keyword>
<proteinExistence type="predicted"/>
<evidence type="ECO:0000313" key="2">
    <source>
        <dbReference type="Proteomes" id="UP001161405"/>
    </source>
</evidence>
<dbReference type="PIRSF" id="PIRSF012318">
    <property type="entry name" value="UCP012318"/>
    <property type="match status" value="1"/>
</dbReference>
<sequence length="270" mass="30466">MQNYDLFDGAVAVVKANDLSEKTDLALKLGSDWFHRRIGKGRFDASQLPELPGRPEKPILLPPGKMPKRNLNNEKGRQAHIHALAHIELSAVDLTWDLIARSAGTKLPRSYFDNWVQVGMEEAKHFRMLETRLEEIGMEYGDLPAHDGLWQSCAETAHSLLARLAIIPLVLEARGLDITPIMIERTKLHGDLATAKILQTIYNDEKRHVAFGAKWFRYMCDLESKKPVETFQGLVRNHFRGALKPPFNDKVRSAAGLTPQFYKPLAPIIG</sequence>
<organism evidence="1 2">
    <name type="scientific">Maritalea porphyrae</name>
    <dbReference type="NCBI Taxonomy" id="880732"/>
    <lineage>
        <taxon>Bacteria</taxon>
        <taxon>Pseudomonadati</taxon>
        <taxon>Pseudomonadota</taxon>
        <taxon>Alphaproteobacteria</taxon>
        <taxon>Hyphomicrobiales</taxon>
        <taxon>Devosiaceae</taxon>
        <taxon>Maritalea</taxon>
    </lineage>
</organism>
<accession>A0ABQ5UVZ7</accession>
<name>A0ABQ5UVZ7_9HYPH</name>
<comment type="caution">
    <text evidence="1">The sequence shown here is derived from an EMBL/GenBank/DDBJ whole genome shotgun (WGS) entry which is preliminary data.</text>
</comment>
<dbReference type="InterPro" id="IPR007402">
    <property type="entry name" value="DUF455"/>
</dbReference>